<dbReference type="InterPro" id="IPR000531">
    <property type="entry name" value="Beta-barrel_TonB"/>
</dbReference>
<evidence type="ECO:0000256" key="5">
    <source>
        <dbReference type="ARBA" id="ARBA00023077"/>
    </source>
</evidence>
<keyword evidence="13" id="KW-0675">Receptor</keyword>
<keyword evidence="5 9" id="KW-0798">TonB box</keyword>
<organism evidence="13 14">
    <name type="scientific">Phocaeicola plebeius</name>
    <dbReference type="NCBI Taxonomy" id="310297"/>
    <lineage>
        <taxon>Bacteria</taxon>
        <taxon>Pseudomonadati</taxon>
        <taxon>Bacteroidota</taxon>
        <taxon>Bacteroidia</taxon>
        <taxon>Bacteroidales</taxon>
        <taxon>Bacteroidaceae</taxon>
        <taxon>Phocaeicola</taxon>
    </lineage>
</organism>
<evidence type="ECO:0000256" key="3">
    <source>
        <dbReference type="ARBA" id="ARBA00022452"/>
    </source>
</evidence>
<dbReference type="FunFam" id="2.60.40.1120:FF:000003">
    <property type="entry name" value="Outer membrane protein Omp121"/>
    <property type="match status" value="1"/>
</dbReference>
<dbReference type="InterPro" id="IPR039426">
    <property type="entry name" value="TonB-dep_rcpt-like"/>
</dbReference>
<keyword evidence="3 8" id="KW-1134">Transmembrane beta strand</keyword>
<keyword evidence="10" id="KW-0732">Signal</keyword>
<keyword evidence="2 8" id="KW-0813">Transport</keyword>
<evidence type="ECO:0000256" key="9">
    <source>
        <dbReference type="RuleBase" id="RU003357"/>
    </source>
</evidence>
<evidence type="ECO:0000256" key="7">
    <source>
        <dbReference type="ARBA" id="ARBA00023237"/>
    </source>
</evidence>
<dbReference type="Pfam" id="PF00593">
    <property type="entry name" value="TonB_dep_Rec_b-barrel"/>
    <property type="match status" value="1"/>
</dbReference>
<keyword evidence="4 8" id="KW-0812">Transmembrane</keyword>
<evidence type="ECO:0000256" key="8">
    <source>
        <dbReference type="PROSITE-ProRule" id="PRU01360"/>
    </source>
</evidence>
<evidence type="ECO:0000313" key="14">
    <source>
        <dbReference type="Proteomes" id="UP000260862"/>
    </source>
</evidence>
<accession>A0A3E4N4K0</accession>
<dbReference type="InterPro" id="IPR023996">
    <property type="entry name" value="TonB-dep_OMP_SusC/RagA"/>
</dbReference>
<dbReference type="Proteomes" id="UP000260862">
    <property type="component" value="Unassembled WGS sequence"/>
</dbReference>
<proteinExistence type="inferred from homology"/>
<dbReference type="EMBL" id="QSQT01000007">
    <property type="protein sequence ID" value="RGK56978.1"/>
    <property type="molecule type" value="Genomic_DNA"/>
</dbReference>
<dbReference type="Gene3D" id="2.60.40.1120">
    <property type="entry name" value="Carboxypeptidase-like, regulatory domain"/>
    <property type="match status" value="1"/>
</dbReference>
<feature type="domain" description="TonB-dependent receptor plug" evidence="12">
    <location>
        <begin position="134"/>
        <end position="241"/>
    </location>
</feature>
<dbReference type="NCBIfam" id="TIGR04056">
    <property type="entry name" value="OMP_RagA_SusC"/>
    <property type="match status" value="1"/>
</dbReference>
<dbReference type="AlphaFoldDB" id="A0A3E4N4K0"/>
<dbReference type="GO" id="GO:0009279">
    <property type="term" value="C:cell outer membrane"/>
    <property type="evidence" value="ECO:0007669"/>
    <property type="project" value="UniProtKB-SubCell"/>
</dbReference>
<evidence type="ECO:0000256" key="2">
    <source>
        <dbReference type="ARBA" id="ARBA00022448"/>
    </source>
</evidence>
<keyword evidence="7 8" id="KW-0998">Cell outer membrane</keyword>
<protein>
    <submittedName>
        <fullName evidence="13">TonB-dependent receptor</fullName>
    </submittedName>
</protein>
<feature type="signal peptide" evidence="10">
    <location>
        <begin position="1"/>
        <end position="28"/>
    </location>
</feature>
<reference evidence="13 14" key="1">
    <citation type="submission" date="2018-08" db="EMBL/GenBank/DDBJ databases">
        <title>A genome reference for cultivated species of the human gut microbiota.</title>
        <authorList>
            <person name="Zou Y."/>
            <person name="Xue W."/>
            <person name="Luo G."/>
        </authorList>
    </citation>
    <scope>NUCLEOTIDE SEQUENCE [LARGE SCALE GENOMIC DNA]</scope>
    <source>
        <strain evidence="13 14">TF10-3AC</strain>
    </source>
</reference>
<evidence type="ECO:0000256" key="1">
    <source>
        <dbReference type="ARBA" id="ARBA00004571"/>
    </source>
</evidence>
<feature type="chain" id="PRO_5017695159" evidence="10">
    <location>
        <begin position="29"/>
        <end position="1014"/>
    </location>
</feature>
<evidence type="ECO:0000259" key="11">
    <source>
        <dbReference type="Pfam" id="PF00593"/>
    </source>
</evidence>
<dbReference type="NCBIfam" id="TIGR04057">
    <property type="entry name" value="SusC_RagA_signa"/>
    <property type="match status" value="1"/>
</dbReference>
<dbReference type="Pfam" id="PF13715">
    <property type="entry name" value="CarbopepD_reg_2"/>
    <property type="match status" value="1"/>
</dbReference>
<evidence type="ECO:0000259" key="12">
    <source>
        <dbReference type="Pfam" id="PF07715"/>
    </source>
</evidence>
<comment type="similarity">
    <text evidence="8 9">Belongs to the TonB-dependent receptor family.</text>
</comment>
<evidence type="ECO:0000256" key="4">
    <source>
        <dbReference type="ARBA" id="ARBA00022692"/>
    </source>
</evidence>
<gene>
    <name evidence="13" type="ORF">DXD04_04965</name>
</gene>
<comment type="caution">
    <text evidence="13">The sequence shown here is derived from an EMBL/GenBank/DDBJ whole genome shotgun (WGS) entry which is preliminary data.</text>
</comment>
<feature type="domain" description="TonB-dependent receptor-like beta-barrel" evidence="11">
    <location>
        <begin position="383"/>
        <end position="801"/>
    </location>
</feature>
<dbReference type="FunFam" id="2.170.130.10:FF:000003">
    <property type="entry name" value="SusC/RagA family TonB-linked outer membrane protein"/>
    <property type="match status" value="1"/>
</dbReference>
<dbReference type="InterPro" id="IPR037066">
    <property type="entry name" value="Plug_dom_sf"/>
</dbReference>
<dbReference type="SUPFAM" id="SSF56935">
    <property type="entry name" value="Porins"/>
    <property type="match status" value="1"/>
</dbReference>
<dbReference type="InterPro" id="IPR008969">
    <property type="entry name" value="CarboxyPept-like_regulatory"/>
</dbReference>
<keyword evidence="14" id="KW-1185">Reference proteome</keyword>
<dbReference type="Gene3D" id="2.170.130.10">
    <property type="entry name" value="TonB-dependent receptor, plug domain"/>
    <property type="match status" value="1"/>
</dbReference>
<dbReference type="Pfam" id="PF07715">
    <property type="entry name" value="Plug"/>
    <property type="match status" value="1"/>
</dbReference>
<evidence type="ECO:0000313" key="13">
    <source>
        <dbReference type="EMBL" id="RGK56978.1"/>
    </source>
</evidence>
<comment type="subcellular location">
    <subcellularLocation>
        <location evidence="1 8">Cell outer membrane</location>
        <topology evidence="1 8">Multi-pass membrane protein</topology>
    </subcellularLocation>
</comment>
<dbReference type="InterPro" id="IPR023997">
    <property type="entry name" value="TonB-dep_OMP_SusC/RagA_CS"/>
</dbReference>
<sequence length="1014" mass="112464">MSSKTCFAKSSCIVLASAFFCTSLPALAASSTAGTNLAIQQQDQKLKGQVIDAQTGDPVIGVNVLVKGTTNGTITDIDGKYELNAPAGAVLQISFIGYKTVEITATASEQTIKLQEDTETLEEVVVVGYGVQKKESLTGAMSTLKENRLKDVTTPTVENMLNGKVSGVYVAPGSGQPGSNGAVQIRGRATLSGSTSPLWVIDGVIVGEDPGVLNPSDIENMTILKDAASTAIYGSQGANGVIIVTTKMGKSEKMKINASIKMGVSTMTNGKMEVMNGAELYDYYASFPNQESIKFSRWNPELRNANFDWGELASQAGFTQDYNISLSGGSEKMSSYFSLGYYSEEGTVKGYKYDRYSFRYRSNYKPFSWLTIKPNISGSMKNTDDSQYDYTAKYTMFPWDSPYDEDGNLVPDRYSGWVDSSDSNYLNSLSYGNHTTRKTYEFSGNFDFDIKITDWLTFTSVNNYRWTGYFQSAYTDPRTESASGVQGRVEEEQTNNIQRYTNQYLTFNKIFGKHSVQALLAYEFMDTSAKVINAKGTGIVSGFEVLDATATPEEVGGNLTEWAKQSVFAKANYTYDNRYLAEVSLRRDGASNFGDDKKYGNFFSISAGWNINREKWFKADWVDVLKLRASYGSVGNIPYSKYPQYGLYSVSSNYNGIPAILISQVGNKDLTWEQTYTAGVGIDANFFNNRLRFVFDYYNKYTSNILYQVPVSGLTGITSRWQNVGEMRNSGIEITIGGDIIRTKDWLWSLDLNMGYNKNKLEKLYGDDPNMMIIGGGGNDTSIAGAAEKVLKVGYSTDRYYLREWAGVDPKNGAPLWYKNDGSGETTSNYSEAKQVMTEATSPKLFGGFNTSLTWKNIDLNASFGFSLGGKIYNYSRQEYDSDGAYTDRNQMKLIDGWSRWEKEGDIATHPAASYGNKSNSNKASTRYLEDGDYLKLRSLSIGYNLNLSKYYIQNMRIYFTAENVFTLTGFSGIDPEVPAYYDETTGTYKSIGTAGANLYPSTRKFMFGINLTF</sequence>
<dbReference type="PROSITE" id="PS52016">
    <property type="entry name" value="TONB_DEPENDENT_REC_3"/>
    <property type="match status" value="1"/>
</dbReference>
<evidence type="ECO:0000256" key="6">
    <source>
        <dbReference type="ARBA" id="ARBA00023136"/>
    </source>
</evidence>
<dbReference type="Gene3D" id="2.40.170.20">
    <property type="entry name" value="TonB-dependent receptor, beta-barrel domain"/>
    <property type="match status" value="1"/>
</dbReference>
<evidence type="ECO:0000256" key="10">
    <source>
        <dbReference type="SAM" id="SignalP"/>
    </source>
</evidence>
<dbReference type="RefSeq" id="WP_117671395.1">
    <property type="nucleotide sequence ID" value="NZ_CABOGR010000007.1"/>
</dbReference>
<name>A0A3E4N4K0_9BACT</name>
<dbReference type="InterPro" id="IPR036942">
    <property type="entry name" value="Beta-barrel_TonB_sf"/>
</dbReference>
<dbReference type="SUPFAM" id="SSF49464">
    <property type="entry name" value="Carboxypeptidase regulatory domain-like"/>
    <property type="match status" value="1"/>
</dbReference>
<dbReference type="InterPro" id="IPR012910">
    <property type="entry name" value="Plug_dom"/>
</dbReference>
<keyword evidence="6 8" id="KW-0472">Membrane</keyword>